<dbReference type="Pfam" id="PF13622">
    <property type="entry name" value="4HBT_3"/>
    <property type="match status" value="1"/>
</dbReference>
<reference evidence="3 4" key="1">
    <citation type="submission" date="2019-06" db="EMBL/GenBank/DDBJ databases">
        <title>Sequencing the genomes of 1000 actinobacteria strains.</title>
        <authorList>
            <person name="Klenk H.-P."/>
        </authorList>
    </citation>
    <scope>NUCLEOTIDE SEQUENCE [LARGE SCALE GENOMIC DNA]</scope>
    <source>
        <strain evidence="3 4">DSM 19828</strain>
    </source>
</reference>
<dbReference type="Pfam" id="PF20789">
    <property type="entry name" value="4HBT_3C"/>
    <property type="match status" value="1"/>
</dbReference>
<gene>
    <name evidence="3" type="ORF">FB459_2559</name>
</gene>
<name>A0A542EI79_9MICO</name>
<proteinExistence type="predicted"/>
<evidence type="ECO:0000259" key="1">
    <source>
        <dbReference type="Pfam" id="PF13622"/>
    </source>
</evidence>
<dbReference type="PANTHER" id="PTHR38110">
    <property type="entry name" value="CHROMOSOME 23, WHOLE GENOME SHOTGUN SEQUENCE"/>
    <property type="match status" value="1"/>
</dbReference>
<feature type="domain" description="Acyl-CoA thioesterase-like N-terminal HotDog" evidence="1">
    <location>
        <begin position="23"/>
        <end position="107"/>
    </location>
</feature>
<dbReference type="Gene3D" id="2.40.160.210">
    <property type="entry name" value="Acyl-CoA thioesterase, double hotdog domain"/>
    <property type="match status" value="1"/>
</dbReference>
<dbReference type="InterPro" id="IPR049450">
    <property type="entry name" value="ACOT8-like_C"/>
</dbReference>
<dbReference type="InterPro" id="IPR052389">
    <property type="entry name" value="Sec_Metab_Biosynth-Assoc"/>
</dbReference>
<dbReference type="Proteomes" id="UP000320806">
    <property type="component" value="Unassembled WGS sequence"/>
</dbReference>
<dbReference type="AlphaFoldDB" id="A0A542EI79"/>
<dbReference type="RefSeq" id="WP_141928736.1">
    <property type="nucleotide sequence ID" value="NZ_BAABCI010000006.1"/>
</dbReference>
<dbReference type="InterPro" id="IPR049449">
    <property type="entry name" value="TesB_ACOT8-like_N"/>
</dbReference>
<evidence type="ECO:0000313" key="3">
    <source>
        <dbReference type="EMBL" id="TQJ15041.1"/>
    </source>
</evidence>
<evidence type="ECO:0000313" key="4">
    <source>
        <dbReference type="Proteomes" id="UP000320806"/>
    </source>
</evidence>
<protein>
    <submittedName>
        <fullName evidence="3">Acyl-CoA thioesterase</fullName>
    </submittedName>
</protein>
<keyword evidence="4" id="KW-1185">Reference proteome</keyword>
<evidence type="ECO:0000259" key="2">
    <source>
        <dbReference type="Pfam" id="PF20789"/>
    </source>
</evidence>
<dbReference type="PANTHER" id="PTHR38110:SF1">
    <property type="entry name" value="THIOESTERASE DOMAIN-CONTAINING PROTEIN"/>
    <property type="match status" value="1"/>
</dbReference>
<dbReference type="OrthoDB" id="5418286at2"/>
<dbReference type="InterPro" id="IPR042171">
    <property type="entry name" value="Acyl-CoA_hotdog"/>
</dbReference>
<dbReference type="InterPro" id="IPR029069">
    <property type="entry name" value="HotDog_dom_sf"/>
</dbReference>
<comment type="caution">
    <text evidence="3">The sequence shown here is derived from an EMBL/GenBank/DDBJ whole genome shotgun (WGS) entry which is preliminary data.</text>
</comment>
<feature type="domain" description="Acyl-CoA thioesterase-like C-terminal" evidence="2">
    <location>
        <begin position="131"/>
        <end position="263"/>
    </location>
</feature>
<dbReference type="SUPFAM" id="SSF54637">
    <property type="entry name" value="Thioesterase/thiol ester dehydrase-isomerase"/>
    <property type="match status" value="2"/>
</dbReference>
<organism evidence="3 4">
    <name type="scientific">Yimella lutea</name>
    <dbReference type="NCBI Taxonomy" id="587872"/>
    <lineage>
        <taxon>Bacteria</taxon>
        <taxon>Bacillati</taxon>
        <taxon>Actinomycetota</taxon>
        <taxon>Actinomycetes</taxon>
        <taxon>Micrococcales</taxon>
        <taxon>Dermacoccaceae</taxon>
        <taxon>Yimella</taxon>
    </lineage>
</organism>
<dbReference type="EMBL" id="VFMO01000001">
    <property type="protein sequence ID" value="TQJ15041.1"/>
    <property type="molecule type" value="Genomic_DNA"/>
</dbReference>
<sequence length="269" mass="28684">MTDFDDAIALTSAADGTYRGSLSDEWSIGEAVNGGLLMALSTVAVVDAVPEHHAHPLTWSGVFLSPAVPGEVTVAPTVLRTGRTMSTAEVIVRQGDSERFRALVTMGDVSSHAEPVRKHSPMPTFPDVEHCVSASEAPPSALTKSGLLQRFDMRLDPATVGWALGDPSGMGEIRGWIRFADGREPDPLSLLTFLDAFPPVAFDLGSVGWVPTIEFTGYVRAVPAAGWLAIRLRTSTVTGNLLEEDAEVWDSTGRLVAQSRQLASARFAA</sequence>
<accession>A0A542EI79</accession>